<dbReference type="RefSeq" id="WP_188539118.1">
    <property type="nucleotide sequence ID" value="NZ_BMEQ01000022.1"/>
</dbReference>
<protein>
    <submittedName>
        <fullName evidence="2">Uncharacterized protein</fullName>
    </submittedName>
</protein>
<reference evidence="2" key="1">
    <citation type="journal article" date="2014" name="Int. J. Syst. Evol. Microbiol.">
        <title>Complete genome sequence of Corynebacterium casei LMG S-19264T (=DSM 44701T), isolated from a smear-ripened cheese.</title>
        <authorList>
            <consortium name="US DOE Joint Genome Institute (JGI-PGF)"/>
            <person name="Walter F."/>
            <person name="Albersmeier A."/>
            <person name="Kalinowski J."/>
            <person name="Ruckert C."/>
        </authorList>
    </citation>
    <scope>NUCLEOTIDE SEQUENCE</scope>
    <source>
        <strain evidence="2">CGMCC 1.12187</strain>
    </source>
</reference>
<proteinExistence type="predicted"/>
<evidence type="ECO:0000313" key="2">
    <source>
        <dbReference type="EMBL" id="GGG66020.1"/>
    </source>
</evidence>
<dbReference type="AlphaFoldDB" id="A0A917H3A2"/>
<keyword evidence="1" id="KW-0812">Transmembrane</keyword>
<feature type="transmembrane region" description="Helical" evidence="1">
    <location>
        <begin position="41"/>
        <end position="61"/>
    </location>
</feature>
<name>A0A917H3A2_9MICC</name>
<sequence>MLRVLLPYLSWWIRLGYRIGHGAAHWFLRLVPMPPLLRHQLAGTVALIPYLWMVWGFILAFDFTWRADVVAGLITGWMLLAVHRVEVARARIRR</sequence>
<evidence type="ECO:0000313" key="3">
    <source>
        <dbReference type="Proteomes" id="UP000638848"/>
    </source>
</evidence>
<comment type="caution">
    <text evidence="2">The sequence shown here is derived from an EMBL/GenBank/DDBJ whole genome shotgun (WGS) entry which is preliminary data.</text>
</comment>
<keyword evidence="3" id="KW-1185">Reference proteome</keyword>
<dbReference type="Proteomes" id="UP000638848">
    <property type="component" value="Unassembled WGS sequence"/>
</dbReference>
<keyword evidence="1" id="KW-1133">Transmembrane helix</keyword>
<organism evidence="2 3">
    <name type="scientific">Kocuria dechangensis</name>
    <dbReference type="NCBI Taxonomy" id="1176249"/>
    <lineage>
        <taxon>Bacteria</taxon>
        <taxon>Bacillati</taxon>
        <taxon>Actinomycetota</taxon>
        <taxon>Actinomycetes</taxon>
        <taxon>Micrococcales</taxon>
        <taxon>Micrococcaceae</taxon>
        <taxon>Kocuria</taxon>
    </lineage>
</organism>
<accession>A0A917H3A2</accession>
<dbReference type="EMBL" id="BMEQ01000022">
    <property type="protein sequence ID" value="GGG66020.1"/>
    <property type="molecule type" value="Genomic_DNA"/>
</dbReference>
<gene>
    <name evidence="2" type="ORF">GCM10011374_32520</name>
</gene>
<keyword evidence="1" id="KW-0472">Membrane</keyword>
<reference evidence="2" key="2">
    <citation type="submission" date="2020-09" db="EMBL/GenBank/DDBJ databases">
        <authorList>
            <person name="Sun Q."/>
            <person name="Zhou Y."/>
        </authorList>
    </citation>
    <scope>NUCLEOTIDE SEQUENCE</scope>
    <source>
        <strain evidence="2">CGMCC 1.12187</strain>
    </source>
</reference>
<evidence type="ECO:0000256" key="1">
    <source>
        <dbReference type="SAM" id="Phobius"/>
    </source>
</evidence>